<gene>
    <name evidence="5" type="ORF">VF724_10680</name>
</gene>
<dbReference type="Gene3D" id="3.40.605.10">
    <property type="entry name" value="Aldehyde Dehydrogenase, Chain A, domain 1"/>
    <property type="match status" value="1"/>
</dbReference>
<dbReference type="InterPro" id="IPR016163">
    <property type="entry name" value="Ald_DH_C"/>
</dbReference>
<dbReference type="InterPro" id="IPR016162">
    <property type="entry name" value="Ald_DH_N"/>
</dbReference>
<dbReference type="Gene3D" id="3.40.309.10">
    <property type="entry name" value="Aldehyde Dehydrogenase, Chain A, domain 2"/>
    <property type="match status" value="1"/>
</dbReference>
<dbReference type="PANTHER" id="PTHR11699">
    <property type="entry name" value="ALDEHYDE DEHYDROGENASE-RELATED"/>
    <property type="match status" value="1"/>
</dbReference>
<sequence length="482" mass="53325">MISLKINLFINNEQVETEQYTEVRDPGRLDEVAGLAAKGTPQHVDAAVKAAHQAFLCWRKTAVDERIDLIRKAANRLEAGIPGLTPIVSKENGMLLRFTKGEIHAAVTVMRHLADLAAASLQSKRYEDETGWVSVEKVPIGVVAGIVPWNAPIVLTMQKLAPALLSGNSIVFKPSPFAPIGVSTAIQMIADLFPPGVVQVVLGDADVGSALNKHPLVRKISFTGGGATAKYVMKDAADSLKSVHFELGGNDPAIILDDADLDKMVPQIVWGAFRRSGQFCFATKRVYVPERMYEDVYERVVSIVDQFKIGHQLNEETTFGPLINRSQYEYIKQLTERVKQSSAKMVELGTKLQPEQWENGYYLSPVVVRDLQPNDEIVTVEQFGPIMPLISYRSEDEMLKMANDTEYGLGSSIWSTDVDRALCIARRIEAGMTFINGIGQSALGQRYLPFGGVKQSGIGRENSELVFDEYVEYHAINYHKPQ</sequence>
<reference evidence="5" key="1">
    <citation type="submission" date="2023-12" db="EMBL/GenBank/DDBJ databases">
        <title>Fervidustalea candida gen. nov., sp. nov., a novel member of the family Paenibacillaceae isolated from a geothermal area.</title>
        <authorList>
            <person name="Li W.-J."/>
            <person name="Jiao J.-Y."/>
            <person name="Chen Y."/>
        </authorList>
    </citation>
    <scope>NUCLEOTIDE SEQUENCE</scope>
    <source>
        <strain evidence="5">SYSU GA230002</strain>
    </source>
</reference>
<evidence type="ECO:0000259" key="4">
    <source>
        <dbReference type="Pfam" id="PF00171"/>
    </source>
</evidence>
<comment type="caution">
    <text evidence="5">The sequence shown here is derived from an EMBL/GenBank/DDBJ whole genome shotgun (WGS) entry which is preliminary data.</text>
</comment>
<feature type="domain" description="Aldehyde dehydrogenase" evidence="4">
    <location>
        <begin position="18"/>
        <end position="474"/>
    </location>
</feature>
<evidence type="ECO:0000256" key="3">
    <source>
        <dbReference type="RuleBase" id="RU003345"/>
    </source>
</evidence>
<dbReference type="PROSITE" id="PS00687">
    <property type="entry name" value="ALDEHYDE_DEHYDR_GLU"/>
    <property type="match status" value="1"/>
</dbReference>
<evidence type="ECO:0000256" key="2">
    <source>
        <dbReference type="PROSITE-ProRule" id="PRU10007"/>
    </source>
</evidence>
<dbReference type="Pfam" id="PF00171">
    <property type="entry name" value="Aldedh"/>
    <property type="match status" value="1"/>
</dbReference>
<feature type="active site" evidence="2">
    <location>
        <position position="246"/>
    </location>
</feature>
<dbReference type="InterPro" id="IPR015590">
    <property type="entry name" value="Aldehyde_DH_dom"/>
</dbReference>
<evidence type="ECO:0000256" key="1">
    <source>
        <dbReference type="ARBA" id="ARBA00023002"/>
    </source>
</evidence>
<dbReference type="InterPro" id="IPR029510">
    <property type="entry name" value="Ald_DH_CS_GLU"/>
</dbReference>
<keyword evidence="6" id="KW-1185">Reference proteome</keyword>
<proteinExistence type="inferred from homology"/>
<organism evidence="5 6">
    <name type="scientific">Ferviditalea candida</name>
    <dbReference type="NCBI Taxonomy" id="3108399"/>
    <lineage>
        <taxon>Bacteria</taxon>
        <taxon>Bacillati</taxon>
        <taxon>Bacillota</taxon>
        <taxon>Bacilli</taxon>
        <taxon>Bacillales</taxon>
        <taxon>Paenibacillaceae</taxon>
        <taxon>Ferviditalea</taxon>
    </lineage>
</organism>
<comment type="similarity">
    <text evidence="3">Belongs to the aldehyde dehydrogenase family.</text>
</comment>
<dbReference type="Proteomes" id="UP001310386">
    <property type="component" value="Unassembled WGS sequence"/>
</dbReference>
<dbReference type="InterPro" id="IPR016161">
    <property type="entry name" value="Ald_DH/histidinol_DH"/>
</dbReference>
<dbReference type="SUPFAM" id="SSF53720">
    <property type="entry name" value="ALDH-like"/>
    <property type="match status" value="1"/>
</dbReference>
<evidence type="ECO:0000313" key="6">
    <source>
        <dbReference type="Proteomes" id="UP001310386"/>
    </source>
</evidence>
<evidence type="ECO:0000313" key="5">
    <source>
        <dbReference type="EMBL" id="MEB3102127.1"/>
    </source>
</evidence>
<dbReference type="EMBL" id="JAYJLD010000013">
    <property type="protein sequence ID" value="MEB3102127.1"/>
    <property type="molecule type" value="Genomic_DNA"/>
</dbReference>
<keyword evidence="1 3" id="KW-0560">Oxidoreductase</keyword>
<name>A0ABU5ZIR2_9BACL</name>
<accession>A0ABU5ZIR2</accession>
<protein>
    <submittedName>
        <fullName evidence="5">Aldehyde dehydrogenase family protein</fullName>
    </submittedName>
</protein>